<dbReference type="Gene3D" id="1.10.30.50">
    <property type="match status" value="1"/>
</dbReference>
<evidence type="ECO:0000313" key="2">
    <source>
        <dbReference type="Proteomes" id="UP000660708"/>
    </source>
</evidence>
<proteinExistence type="predicted"/>
<accession>A0A8I0T1Z4</accession>
<dbReference type="EMBL" id="AQHF01000018">
    <property type="protein sequence ID" value="MBE0345001.1"/>
    <property type="molecule type" value="Genomic_DNA"/>
</dbReference>
<comment type="caution">
    <text evidence="1">The sequence shown here is derived from an EMBL/GenBank/DDBJ whole genome shotgun (WGS) entry which is preliminary data.</text>
</comment>
<dbReference type="InterPro" id="IPR003615">
    <property type="entry name" value="HNH_nuc"/>
</dbReference>
<keyword evidence="2" id="KW-1185">Reference proteome</keyword>
<sequence length="260" mass="30064">MRRIDLRKLNPSPDWRARALSKQADIDNGVIDAKTASAMWSELKPQLKDLSQNKCWYCESREDRSDNAVDHFRPKSLYPWFALDYENFRFACTFCNSIRKNPKTGESEGKGDHFPLLSGNKAENRAQRNTENYILIDPCEPADVGLLDFTEDGLPRAKFPHQRNRNRRAIDSIKYYHLDHPDLVESRRQLALDIRDWVESADAIYDPNDQGDPKIEKAFKGYVSNIAKVIAADAPFSVFAKKMVKGYQDRYWIEVLLECA</sequence>
<reference evidence="1 2" key="1">
    <citation type="submission" date="2015-06" db="EMBL/GenBank/DDBJ databases">
        <title>Genome sequence of Pseudoalteromonas peptidolytica.</title>
        <authorList>
            <person name="Xie B.-B."/>
            <person name="Rong J.-C."/>
            <person name="Qin Q.-L."/>
            <person name="Zhang Y.-Z."/>
        </authorList>
    </citation>
    <scope>NUCLEOTIDE SEQUENCE [LARGE SCALE GENOMIC DNA]</scope>
    <source>
        <strain evidence="1 2">F12-50-A1</strain>
    </source>
</reference>
<evidence type="ECO:0008006" key="3">
    <source>
        <dbReference type="Google" id="ProtNLM"/>
    </source>
</evidence>
<evidence type="ECO:0000313" key="1">
    <source>
        <dbReference type="EMBL" id="MBE0345001.1"/>
    </source>
</evidence>
<dbReference type="CDD" id="cd00085">
    <property type="entry name" value="HNHc"/>
    <property type="match status" value="1"/>
</dbReference>
<dbReference type="AlphaFoldDB" id="A0A8I0T1Z4"/>
<dbReference type="Proteomes" id="UP000660708">
    <property type="component" value="Unassembled WGS sequence"/>
</dbReference>
<gene>
    <name evidence="1" type="ORF">PPEP_a2704</name>
</gene>
<protein>
    <recommendedName>
        <fullName evidence="3">HNH domain-containing protein</fullName>
    </recommendedName>
</protein>
<dbReference type="RefSeq" id="WP_147390313.1">
    <property type="nucleotide sequence ID" value="NZ_AQHF01000018.1"/>
</dbReference>
<name>A0A8I0T1Z4_9GAMM</name>
<organism evidence="1 2">
    <name type="scientific">Pseudoalteromonas peptidolytica F12-50-A1</name>
    <dbReference type="NCBI Taxonomy" id="1315280"/>
    <lineage>
        <taxon>Bacteria</taxon>
        <taxon>Pseudomonadati</taxon>
        <taxon>Pseudomonadota</taxon>
        <taxon>Gammaproteobacteria</taxon>
        <taxon>Alteromonadales</taxon>
        <taxon>Pseudoalteromonadaceae</taxon>
        <taxon>Pseudoalteromonas</taxon>
    </lineage>
</organism>